<keyword evidence="4 6" id="KW-1133">Transmembrane helix</keyword>
<feature type="transmembrane region" description="Helical" evidence="6">
    <location>
        <begin position="199"/>
        <end position="219"/>
    </location>
</feature>
<dbReference type="Proteomes" id="UP000627292">
    <property type="component" value="Unassembled WGS sequence"/>
</dbReference>
<comment type="similarity">
    <text evidence="2">Belongs to the autoinducer-2 exporter (AI-2E) (TC 2.A.86) family.</text>
</comment>
<evidence type="ECO:0000313" key="7">
    <source>
        <dbReference type="EMBL" id="GGH79724.1"/>
    </source>
</evidence>
<dbReference type="RefSeq" id="WP_188957572.1">
    <property type="nucleotide sequence ID" value="NZ_BMIB01000005.1"/>
</dbReference>
<gene>
    <name evidence="7" type="ORF">GCM10011379_49520</name>
</gene>
<accession>A0A917J348</accession>
<dbReference type="PANTHER" id="PTHR21716:SF4">
    <property type="entry name" value="TRANSMEMBRANE PROTEIN 245"/>
    <property type="match status" value="1"/>
</dbReference>
<evidence type="ECO:0000256" key="5">
    <source>
        <dbReference type="ARBA" id="ARBA00023136"/>
    </source>
</evidence>
<dbReference type="InterPro" id="IPR002549">
    <property type="entry name" value="AI-2E-like"/>
</dbReference>
<dbReference type="PANTHER" id="PTHR21716">
    <property type="entry name" value="TRANSMEMBRANE PROTEIN"/>
    <property type="match status" value="1"/>
</dbReference>
<feature type="transmembrane region" description="Helical" evidence="6">
    <location>
        <begin position="144"/>
        <end position="162"/>
    </location>
</feature>
<dbReference type="Pfam" id="PF01594">
    <property type="entry name" value="AI-2E_transport"/>
    <property type="match status" value="1"/>
</dbReference>
<reference evidence="7" key="1">
    <citation type="journal article" date="2014" name="Int. J. Syst. Evol. Microbiol.">
        <title>Complete genome sequence of Corynebacterium casei LMG S-19264T (=DSM 44701T), isolated from a smear-ripened cheese.</title>
        <authorList>
            <consortium name="US DOE Joint Genome Institute (JGI-PGF)"/>
            <person name="Walter F."/>
            <person name="Albersmeier A."/>
            <person name="Kalinowski J."/>
            <person name="Ruckert C."/>
        </authorList>
    </citation>
    <scope>NUCLEOTIDE SEQUENCE</scope>
    <source>
        <strain evidence="7">CGMCC 1.15290</strain>
    </source>
</reference>
<evidence type="ECO:0000256" key="2">
    <source>
        <dbReference type="ARBA" id="ARBA00009773"/>
    </source>
</evidence>
<keyword evidence="5 6" id="KW-0472">Membrane</keyword>
<sequence>METPREHKVNRYFLLAFILVLAIFLFWNLKQFFTAFLGAIIIYVLGKPFMCKLIKKHKWNKNAAIALVSAVSFFIILLPIGLLSTLLYNKIASVAENPQPLIDAVKNLDQRIEQKVHIRLISDNTLEKIQAAATGIVTTILNQGMNIFSEVLMMYFFLYFMFDRVNRLEASLLYFLPFPNDKIKMFGDELVAQTFSNSVGIPFICIVQALLAYACYWIGGLPEPGFWAVTTGFASVFPIVGASIIWAPISIYFFASGHTWQGFFTIGWGVLLIGLSDNVVRFILAKRMADVHPVITVLGVIMGLKLFGITGLIFGPLIISYFVLLLKIYYIEFQKPVALRKPKVRQLMPSYFQPFLGKRKAGTTNTGRKPPTP</sequence>
<comment type="caution">
    <text evidence="7">The sequence shown here is derived from an EMBL/GenBank/DDBJ whole genome shotgun (WGS) entry which is preliminary data.</text>
</comment>
<feature type="transmembrane region" description="Helical" evidence="6">
    <location>
        <begin position="63"/>
        <end position="88"/>
    </location>
</feature>
<protein>
    <submittedName>
        <fullName evidence="7">AI-2E family transporter</fullName>
    </submittedName>
</protein>
<dbReference type="AlphaFoldDB" id="A0A917J348"/>
<organism evidence="7 8">
    <name type="scientific">Filimonas zeae</name>
    <dbReference type="NCBI Taxonomy" id="1737353"/>
    <lineage>
        <taxon>Bacteria</taxon>
        <taxon>Pseudomonadati</taxon>
        <taxon>Bacteroidota</taxon>
        <taxon>Chitinophagia</taxon>
        <taxon>Chitinophagales</taxon>
        <taxon>Chitinophagaceae</taxon>
        <taxon>Filimonas</taxon>
    </lineage>
</organism>
<evidence type="ECO:0000256" key="6">
    <source>
        <dbReference type="SAM" id="Phobius"/>
    </source>
</evidence>
<evidence type="ECO:0000256" key="3">
    <source>
        <dbReference type="ARBA" id="ARBA00022692"/>
    </source>
</evidence>
<feature type="transmembrane region" description="Helical" evidence="6">
    <location>
        <begin position="262"/>
        <end position="284"/>
    </location>
</feature>
<proteinExistence type="inferred from homology"/>
<dbReference type="GO" id="GO:0016020">
    <property type="term" value="C:membrane"/>
    <property type="evidence" value="ECO:0007669"/>
    <property type="project" value="UniProtKB-SubCell"/>
</dbReference>
<feature type="transmembrane region" description="Helical" evidence="6">
    <location>
        <begin position="35"/>
        <end position="51"/>
    </location>
</feature>
<feature type="transmembrane region" description="Helical" evidence="6">
    <location>
        <begin position="304"/>
        <end position="326"/>
    </location>
</feature>
<keyword evidence="8" id="KW-1185">Reference proteome</keyword>
<evidence type="ECO:0000313" key="8">
    <source>
        <dbReference type="Proteomes" id="UP000627292"/>
    </source>
</evidence>
<keyword evidence="3 6" id="KW-0812">Transmembrane</keyword>
<evidence type="ECO:0000256" key="1">
    <source>
        <dbReference type="ARBA" id="ARBA00004141"/>
    </source>
</evidence>
<name>A0A917J348_9BACT</name>
<feature type="transmembrane region" description="Helical" evidence="6">
    <location>
        <begin position="225"/>
        <end position="255"/>
    </location>
</feature>
<dbReference type="EMBL" id="BMIB01000005">
    <property type="protein sequence ID" value="GGH79724.1"/>
    <property type="molecule type" value="Genomic_DNA"/>
</dbReference>
<comment type="subcellular location">
    <subcellularLocation>
        <location evidence="1">Membrane</location>
        <topology evidence="1">Multi-pass membrane protein</topology>
    </subcellularLocation>
</comment>
<evidence type="ECO:0000256" key="4">
    <source>
        <dbReference type="ARBA" id="ARBA00022989"/>
    </source>
</evidence>
<feature type="transmembrane region" description="Helical" evidence="6">
    <location>
        <begin position="12"/>
        <end position="29"/>
    </location>
</feature>
<reference evidence="7" key="2">
    <citation type="submission" date="2020-09" db="EMBL/GenBank/DDBJ databases">
        <authorList>
            <person name="Sun Q."/>
            <person name="Zhou Y."/>
        </authorList>
    </citation>
    <scope>NUCLEOTIDE SEQUENCE</scope>
    <source>
        <strain evidence="7">CGMCC 1.15290</strain>
    </source>
</reference>